<reference evidence="2" key="1">
    <citation type="submission" date="2017-07" db="EMBL/GenBank/DDBJ databases">
        <title>Comparative genome mining reveals phylogenetic distribution patterns of secondary metabolites in Amycolatopsis.</title>
        <authorList>
            <person name="Adamek M."/>
            <person name="Alanjary M."/>
            <person name="Sales-Ortells H."/>
            <person name="Goodfellow M."/>
            <person name="Bull A.T."/>
            <person name="Kalinowski J."/>
            <person name="Ziemert N."/>
        </authorList>
    </citation>
    <scope>NUCLEOTIDE SEQUENCE [LARGE SCALE GENOMIC DNA]</scope>
    <source>
        <strain evidence="2">H5</strain>
    </source>
</reference>
<dbReference type="SUPFAM" id="SSF51717">
    <property type="entry name" value="Dihydropteroate synthetase-like"/>
    <property type="match status" value="1"/>
</dbReference>
<proteinExistence type="predicted"/>
<comment type="caution">
    <text evidence="1">The sequence shown here is derived from an EMBL/GenBank/DDBJ whole genome shotgun (WGS) entry which is preliminary data.</text>
</comment>
<evidence type="ECO:0000313" key="1">
    <source>
        <dbReference type="EMBL" id="OXM67685.1"/>
    </source>
</evidence>
<keyword evidence="2" id="KW-1185">Reference proteome</keyword>
<name>A0A229T8V7_9PSEU</name>
<evidence type="ECO:0000313" key="2">
    <source>
        <dbReference type="Proteomes" id="UP000215199"/>
    </source>
</evidence>
<gene>
    <name evidence="1" type="ORF">CF165_14835</name>
</gene>
<dbReference type="EMBL" id="NMUL01000012">
    <property type="protein sequence ID" value="OXM67685.1"/>
    <property type="molecule type" value="Genomic_DNA"/>
</dbReference>
<sequence length="212" mass="21007">MKTPDLVFRGRRLSSDRALVLAAVEVLPDTSAARTAATAATAAQVAARNAVADGADLVSFAGTGVEPLVAWARETFPSLFVAVDTADPSDAAACCEAGADLVVARADLSGVAARFGTGYAASSVPGAAGLPAEGVVLDAGVVRTAVPPPGDFPVLAEVAGDGTPGGLALAALAASAGVAIIRTAHVRRVRQVAEMAASIAGTRPPAKAVRWE</sequence>
<dbReference type="InterPro" id="IPR011005">
    <property type="entry name" value="Dihydropteroate_synth-like_sf"/>
</dbReference>
<protein>
    <submittedName>
        <fullName evidence="1">Dihydropteroate synthase</fullName>
    </submittedName>
</protein>
<dbReference type="RefSeq" id="WP_093948088.1">
    <property type="nucleotide sequence ID" value="NZ_NMUL01000012.1"/>
</dbReference>
<dbReference type="AlphaFoldDB" id="A0A229T8V7"/>
<organism evidence="1 2">
    <name type="scientific">Amycolatopsis vastitatis</name>
    <dbReference type="NCBI Taxonomy" id="1905142"/>
    <lineage>
        <taxon>Bacteria</taxon>
        <taxon>Bacillati</taxon>
        <taxon>Actinomycetota</taxon>
        <taxon>Actinomycetes</taxon>
        <taxon>Pseudonocardiales</taxon>
        <taxon>Pseudonocardiaceae</taxon>
        <taxon>Amycolatopsis</taxon>
    </lineage>
</organism>
<accession>A0A229T8V7</accession>
<dbReference type="OrthoDB" id="3624407at2"/>
<dbReference type="Proteomes" id="UP000215199">
    <property type="component" value="Unassembled WGS sequence"/>
</dbReference>